<feature type="signal peptide" evidence="1">
    <location>
        <begin position="1"/>
        <end position="19"/>
    </location>
</feature>
<protein>
    <recommendedName>
        <fullName evidence="4">Secreted protein</fullName>
    </recommendedName>
</protein>
<sequence length="71" mass="7533">MGCCIVAIIVCSVNDVAVALGRRANCDGRSALVDTESRDPVLDIWKRIVTATTFIVEEVPCLAAVPVTTTI</sequence>
<organism evidence="2 3">
    <name type="scientific">Portunus trituberculatus</name>
    <name type="common">Swimming crab</name>
    <name type="synonym">Neptunus trituberculatus</name>
    <dbReference type="NCBI Taxonomy" id="210409"/>
    <lineage>
        <taxon>Eukaryota</taxon>
        <taxon>Metazoa</taxon>
        <taxon>Ecdysozoa</taxon>
        <taxon>Arthropoda</taxon>
        <taxon>Crustacea</taxon>
        <taxon>Multicrustacea</taxon>
        <taxon>Malacostraca</taxon>
        <taxon>Eumalacostraca</taxon>
        <taxon>Eucarida</taxon>
        <taxon>Decapoda</taxon>
        <taxon>Pleocyemata</taxon>
        <taxon>Brachyura</taxon>
        <taxon>Eubrachyura</taxon>
        <taxon>Portunoidea</taxon>
        <taxon>Portunidae</taxon>
        <taxon>Portuninae</taxon>
        <taxon>Portunus</taxon>
    </lineage>
</organism>
<gene>
    <name evidence="2" type="ORF">E2C01_027904</name>
</gene>
<keyword evidence="1" id="KW-0732">Signal</keyword>
<name>A0A5B7EJW9_PORTR</name>
<evidence type="ECO:0000313" key="2">
    <source>
        <dbReference type="EMBL" id="MPC34512.1"/>
    </source>
</evidence>
<comment type="caution">
    <text evidence="2">The sequence shown here is derived from an EMBL/GenBank/DDBJ whole genome shotgun (WGS) entry which is preliminary data.</text>
</comment>
<evidence type="ECO:0008006" key="4">
    <source>
        <dbReference type="Google" id="ProtNLM"/>
    </source>
</evidence>
<proteinExistence type="predicted"/>
<accession>A0A5B7EJW9</accession>
<dbReference type="AlphaFoldDB" id="A0A5B7EJW9"/>
<dbReference type="Proteomes" id="UP000324222">
    <property type="component" value="Unassembled WGS sequence"/>
</dbReference>
<evidence type="ECO:0000313" key="3">
    <source>
        <dbReference type="Proteomes" id="UP000324222"/>
    </source>
</evidence>
<keyword evidence="3" id="KW-1185">Reference proteome</keyword>
<dbReference type="EMBL" id="VSRR010003070">
    <property type="protein sequence ID" value="MPC34512.1"/>
    <property type="molecule type" value="Genomic_DNA"/>
</dbReference>
<evidence type="ECO:0000256" key="1">
    <source>
        <dbReference type="SAM" id="SignalP"/>
    </source>
</evidence>
<feature type="chain" id="PRO_5023121467" description="Secreted protein" evidence="1">
    <location>
        <begin position="20"/>
        <end position="71"/>
    </location>
</feature>
<reference evidence="2 3" key="1">
    <citation type="submission" date="2019-05" db="EMBL/GenBank/DDBJ databases">
        <title>Another draft genome of Portunus trituberculatus and its Hox gene families provides insights of decapod evolution.</title>
        <authorList>
            <person name="Jeong J.-H."/>
            <person name="Song I."/>
            <person name="Kim S."/>
            <person name="Choi T."/>
            <person name="Kim D."/>
            <person name="Ryu S."/>
            <person name="Kim W."/>
        </authorList>
    </citation>
    <scope>NUCLEOTIDE SEQUENCE [LARGE SCALE GENOMIC DNA]</scope>
    <source>
        <tissue evidence="2">Muscle</tissue>
    </source>
</reference>